<dbReference type="InterPro" id="IPR036433">
    <property type="entry name" value="EF1B_G_C_sf"/>
</dbReference>
<dbReference type="SFLD" id="SFLDS00019">
    <property type="entry name" value="Glutathione_Transferase_(cytos"/>
    <property type="match status" value="1"/>
</dbReference>
<evidence type="ECO:0008006" key="10">
    <source>
        <dbReference type="Google" id="ProtNLM"/>
    </source>
</evidence>
<evidence type="ECO:0000256" key="1">
    <source>
        <dbReference type="ARBA" id="ARBA00022768"/>
    </source>
</evidence>
<dbReference type="SUPFAM" id="SSF89942">
    <property type="entry name" value="eEF1-gamma domain"/>
    <property type="match status" value="1"/>
</dbReference>
<dbReference type="SUPFAM" id="SSF47616">
    <property type="entry name" value="GST C-terminal domain-like"/>
    <property type="match status" value="1"/>
</dbReference>
<feature type="compositionally biased region" description="Basic and acidic residues" evidence="4">
    <location>
        <begin position="221"/>
        <end position="247"/>
    </location>
</feature>
<keyword evidence="9" id="KW-1185">Reference proteome</keyword>
<evidence type="ECO:0000256" key="2">
    <source>
        <dbReference type="ARBA" id="ARBA00022917"/>
    </source>
</evidence>
<feature type="compositionally biased region" description="Basic and acidic residues" evidence="4">
    <location>
        <begin position="257"/>
        <end position="266"/>
    </location>
</feature>
<dbReference type="GO" id="GO:0005634">
    <property type="term" value="C:nucleus"/>
    <property type="evidence" value="ECO:0007669"/>
    <property type="project" value="TreeGrafter"/>
</dbReference>
<evidence type="ECO:0000259" key="5">
    <source>
        <dbReference type="PROSITE" id="PS50040"/>
    </source>
</evidence>
<dbReference type="Pfam" id="PF00647">
    <property type="entry name" value="EF1G"/>
    <property type="match status" value="1"/>
</dbReference>
<dbReference type="InterPro" id="IPR001662">
    <property type="entry name" value="EF1B_G_C"/>
</dbReference>
<dbReference type="PROSITE" id="PS50404">
    <property type="entry name" value="GST_NTER"/>
    <property type="match status" value="1"/>
</dbReference>
<proteinExistence type="predicted"/>
<dbReference type="Gene3D" id="1.20.1050.10">
    <property type="match status" value="1"/>
</dbReference>
<feature type="domain" description="GST N-terminal" evidence="6">
    <location>
        <begin position="3"/>
        <end position="84"/>
    </location>
</feature>
<dbReference type="InterPro" id="IPR036249">
    <property type="entry name" value="Thioredoxin-like_sf"/>
</dbReference>
<dbReference type="InterPro" id="IPR036282">
    <property type="entry name" value="Glutathione-S-Trfase_C_sf"/>
</dbReference>
<dbReference type="PROSITE" id="PS50040">
    <property type="entry name" value="EF1G_C"/>
    <property type="match status" value="1"/>
</dbReference>
<organism evidence="8 9">
    <name type="scientific">Blyttiomyces helicus</name>
    <dbReference type="NCBI Taxonomy" id="388810"/>
    <lineage>
        <taxon>Eukaryota</taxon>
        <taxon>Fungi</taxon>
        <taxon>Fungi incertae sedis</taxon>
        <taxon>Chytridiomycota</taxon>
        <taxon>Chytridiomycota incertae sedis</taxon>
        <taxon>Chytridiomycetes</taxon>
        <taxon>Chytridiomycetes incertae sedis</taxon>
        <taxon>Blyttiomyces</taxon>
    </lineage>
</organism>
<dbReference type="CDD" id="cd03044">
    <property type="entry name" value="GST_N_EF1Bgamma"/>
    <property type="match status" value="1"/>
</dbReference>
<dbReference type="InterPro" id="IPR010987">
    <property type="entry name" value="Glutathione-S-Trfase_C-like"/>
</dbReference>
<dbReference type="Gene3D" id="3.40.30.10">
    <property type="entry name" value="Glutaredoxin"/>
    <property type="match status" value="1"/>
</dbReference>
<dbReference type="InterPro" id="IPR004046">
    <property type="entry name" value="GST_C"/>
</dbReference>
<dbReference type="Pfam" id="PF02798">
    <property type="entry name" value="GST_N"/>
    <property type="match status" value="1"/>
</dbReference>
<dbReference type="CDD" id="cd03181">
    <property type="entry name" value="GST_C_EF1Bgamma_like"/>
    <property type="match status" value="1"/>
</dbReference>
<dbReference type="OrthoDB" id="249703at2759"/>
<evidence type="ECO:0000256" key="3">
    <source>
        <dbReference type="PROSITE-ProRule" id="PRU00519"/>
    </source>
</evidence>
<dbReference type="SMART" id="SM01183">
    <property type="entry name" value="EF1G"/>
    <property type="match status" value="1"/>
</dbReference>
<keyword evidence="1 3" id="KW-0251">Elongation factor</keyword>
<dbReference type="InterPro" id="IPR004045">
    <property type="entry name" value="Glutathione_S-Trfase_N"/>
</dbReference>
<accession>A0A4P9W3T7</accession>
<gene>
    <name evidence="8" type="ORF">BDK51DRAFT_35188</name>
</gene>
<dbReference type="GO" id="GO:0003746">
    <property type="term" value="F:translation elongation factor activity"/>
    <property type="evidence" value="ECO:0007669"/>
    <property type="project" value="UniProtKB-UniRule"/>
</dbReference>
<feature type="domain" description="GST C-terminal" evidence="7">
    <location>
        <begin position="89"/>
        <end position="226"/>
    </location>
</feature>
<evidence type="ECO:0000313" key="8">
    <source>
        <dbReference type="EMBL" id="RKO86991.1"/>
    </source>
</evidence>
<dbReference type="PANTHER" id="PTHR43986:SF1">
    <property type="entry name" value="ELONGATION FACTOR 1-GAMMA"/>
    <property type="match status" value="1"/>
</dbReference>
<evidence type="ECO:0000256" key="4">
    <source>
        <dbReference type="SAM" id="MobiDB-lite"/>
    </source>
</evidence>
<dbReference type="FunFam" id="1.20.1050.10:FF:000006">
    <property type="entry name" value="Elongation factor 1 gamma"/>
    <property type="match status" value="1"/>
</dbReference>
<dbReference type="PROSITE" id="PS50405">
    <property type="entry name" value="GST_CTER"/>
    <property type="match status" value="1"/>
</dbReference>
<evidence type="ECO:0000259" key="7">
    <source>
        <dbReference type="PROSITE" id="PS50405"/>
    </source>
</evidence>
<dbReference type="FunFam" id="3.30.70.1010:FF:000001">
    <property type="entry name" value="Elongation factor 1-gamma 1"/>
    <property type="match status" value="1"/>
</dbReference>
<dbReference type="InterPro" id="IPR050802">
    <property type="entry name" value="EF-GSTs"/>
</dbReference>
<reference evidence="9" key="1">
    <citation type="journal article" date="2018" name="Nat. Microbiol.">
        <title>Leveraging single-cell genomics to expand the fungal tree of life.</title>
        <authorList>
            <person name="Ahrendt S.R."/>
            <person name="Quandt C.A."/>
            <person name="Ciobanu D."/>
            <person name="Clum A."/>
            <person name="Salamov A."/>
            <person name="Andreopoulos B."/>
            <person name="Cheng J.F."/>
            <person name="Woyke T."/>
            <person name="Pelin A."/>
            <person name="Henrissat B."/>
            <person name="Reynolds N.K."/>
            <person name="Benny G.L."/>
            <person name="Smith M.E."/>
            <person name="James T.Y."/>
            <person name="Grigoriev I.V."/>
        </authorList>
    </citation>
    <scope>NUCLEOTIDE SEQUENCE [LARGE SCALE GENOMIC DNA]</scope>
</reference>
<dbReference type="GO" id="GO:0005737">
    <property type="term" value="C:cytoplasm"/>
    <property type="evidence" value="ECO:0007669"/>
    <property type="project" value="TreeGrafter"/>
</dbReference>
<sequence>MAPIGKIYSYPSNPRVYKAQIAAKYNGLEIEVVPTAVGTDTKTPEFLAKFPLGKVPTFETTDGFYLYESSAIAQYIASSKEGTTLLGKNKKEAALIQQFTAIADTEVAPAATNWLFGILGFYPYNEANAKKGIDSTRRLVDVLNKHLLKKTFLVGETITLADISLFTAFLPFFTNVFDPVFRAEFKNFTRWFITLSKQPNFSSVIGDVVLAEVVATPKKVEKKAEPKAEKKAEPKAEKKAEKKKKADDDEEDEPSYEDEKPKEKNPLDLLPPSSFNLDAWKRMYSNNDTRPTAVDWFWSNYDPAGFSIWKVSYKYQSELTLTFMSSNLIGGFFQRLERARKYAFGSLLVLGEDNKNEIVGYFVFRGTGVPFEVSDAADYESYDFKKVNTDDKAIREEFNAYIAWDEVIEGKKFSDGKIFK</sequence>
<dbReference type="InterPro" id="IPR040079">
    <property type="entry name" value="Glutathione_S-Trfase"/>
</dbReference>
<dbReference type="EMBL" id="KZ997761">
    <property type="protein sequence ID" value="RKO86991.1"/>
    <property type="molecule type" value="Genomic_DNA"/>
</dbReference>
<dbReference type="Gene3D" id="3.30.70.1010">
    <property type="entry name" value="Translation elongation factor EF1B, gamma chain, conserved domain"/>
    <property type="match status" value="1"/>
</dbReference>
<dbReference type="SUPFAM" id="SSF52833">
    <property type="entry name" value="Thioredoxin-like"/>
    <property type="match status" value="1"/>
</dbReference>
<feature type="region of interest" description="Disordered" evidence="4">
    <location>
        <begin position="221"/>
        <end position="271"/>
    </location>
</feature>
<dbReference type="Proteomes" id="UP000269721">
    <property type="component" value="Unassembled WGS sequence"/>
</dbReference>
<feature type="domain" description="EF-1-gamma C-terminal" evidence="5">
    <location>
        <begin position="263"/>
        <end position="420"/>
    </location>
</feature>
<dbReference type="PANTHER" id="PTHR43986">
    <property type="entry name" value="ELONGATION FACTOR 1-GAMMA"/>
    <property type="match status" value="1"/>
</dbReference>
<dbReference type="SFLD" id="SFLDG00358">
    <property type="entry name" value="Main_(cytGST)"/>
    <property type="match status" value="1"/>
</dbReference>
<evidence type="ECO:0000313" key="9">
    <source>
        <dbReference type="Proteomes" id="UP000269721"/>
    </source>
</evidence>
<evidence type="ECO:0000259" key="6">
    <source>
        <dbReference type="PROSITE" id="PS50404"/>
    </source>
</evidence>
<dbReference type="FunFam" id="3.40.30.10:FF:000148">
    <property type="entry name" value="Elongation factor 1B gamma"/>
    <property type="match status" value="1"/>
</dbReference>
<name>A0A4P9W3T7_9FUNG</name>
<dbReference type="AlphaFoldDB" id="A0A4P9W3T7"/>
<dbReference type="Pfam" id="PF00043">
    <property type="entry name" value="GST_C"/>
    <property type="match status" value="1"/>
</dbReference>
<keyword evidence="2 3" id="KW-0648">Protein biosynthesis</keyword>
<protein>
    <recommendedName>
        <fullName evidence="10">Elongation factor 1-gamma</fullName>
    </recommendedName>
</protein>